<name>A0A8A4TMA1_SULCO</name>
<keyword evidence="2 5" id="KW-0645">Protease</keyword>
<feature type="active site" description="Charge relay system" evidence="5">
    <location>
        <position position="154"/>
    </location>
</feature>
<dbReference type="PROSITE" id="PS00138">
    <property type="entry name" value="SUBTILASE_SER"/>
    <property type="match status" value="1"/>
</dbReference>
<organism evidence="8 9">
    <name type="scientific">Sulfidibacter corallicola</name>
    <dbReference type="NCBI Taxonomy" id="2818388"/>
    <lineage>
        <taxon>Bacteria</taxon>
        <taxon>Pseudomonadati</taxon>
        <taxon>Acidobacteriota</taxon>
        <taxon>Holophagae</taxon>
        <taxon>Acanthopleuribacterales</taxon>
        <taxon>Acanthopleuribacteraceae</taxon>
        <taxon>Sulfidibacter</taxon>
    </lineage>
</organism>
<keyword evidence="3 5" id="KW-0378">Hydrolase</keyword>
<accession>A0A8A4TMA1</accession>
<evidence type="ECO:0000256" key="2">
    <source>
        <dbReference type="ARBA" id="ARBA00022670"/>
    </source>
</evidence>
<protein>
    <submittedName>
        <fullName evidence="8">S8 family serine peptidase</fullName>
    </submittedName>
</protein>
<dbReference type="PRINTS" id="PR00723">
    <property type="entry name" value="SUBTILISIN"/>
</dbReference>
<dbReference type="InterPro" id="IPR015500">
    <property type="entry name" value="Peptidase_S8_subtilisin-rel"/>
</dbReference>
<keyword evidence="9" id="KW-1185">Reference proteome</keyword>
<evidence type="ECO:0000259" key="7">
    <source>
        <dbReference type="Pfam" id="PF00082"/>
    </source>
</evidence>
<evidence type="ECO:0000313" key="9">
    <source>
        <dbReference type="Proteomes" id="UP000663929"/>
    </source>
</evidence>
<dbReference type="KEGG" id="scor:J3U87_01390"/>
<evidence type="ECO:0000256" key="4">
    <source>
        <dbReference type="ARBA" id="ARBA00022825"/>
    </source>
</evidence>
<dbReference type="PROSITE" id="PS00136">
    <property type="entry name" value="SUBTILASE_ASP"/>
    <property type="match status" value="1"/>
</dbReference>
<gene>
    <name evidence="8" type="ORF">J3U87_01390</name>
</gene>
<dbReference type="InterPro" id="IPR036852">
    <property type="entry name" value="Peptidase_S8/S53_dom_sf"/>
</dbReference>
<dbReference type="PANTHER" id="PTHR43806">
    <property type="entry name" value="PEPTIDASE S8"/>
    <property type="match status" value="1"/>
</dbReference>
<evidence type="ECO:0000256" key="1">
    <source>
        <dbReference type="ARBA" id="ARBA00011073"/>
    </source>
</evidence>
<dbReference type="GO" id="GO:0004252">
    <property type="term" value="F:serine-type endopeptidase activity"/>
    <property type="evidence" value="ECO:0007669"/>
    <property type="project" value="UniProtKB-UniRule"/>
</dbReference>
<dbReference type="EMBL" id="CP071793">
    <property type="protein sequence ID" value="QTD51096.1"/>
    <property type="molecule type" value="Genomic_DNA"/>
</dbReference>
<dbReference type="InterPro" id="IPR023828">
    <property type="entry name" value="Peptidase_S8_Ser-AS"/>
</dbReference>
<dbReference type="RefSeq" id="WP_237381229.1">
    <property type="nucleotide sequence ID" value="NZ_CP071793.1"/>
</dbReference>
<dbReference type="InterPro" id="IPR000209">
    <property type="entry name" value="Peptidase_S8/S53_dom"/>
</dbReference>
<dbReference type="PROSITE" id="PS51892">
    <property type="entry name" value="SUBTILASE"/>
    <property type="match status" value="1"/>
</dbReference>
<dbReference type="GO" id="GO:0006508">
    <property type="term" value="P:proteolysis"/>
    <property type="evidence" value="ECO:0007669"/>
    <property type="project" value="UniProtKB-KW"/>
</dbReference>
<feature type="domain" description="Peptidase S8/S53" evidence="7">
    <location>
        <begin position="145"/>
        <end position="388"/>
    </location>
</feature>
<evidence type="ECO:0000313" key="8">
    <source>
        <dbReference type="EMBL" id="QTD51096.1"/>
    </source>
</evidence>
<evidence type="ECO:0000256" key="6">
    <source>
        <dbReference type="RuleBase" id="RU003355"/>
    </source>
</evidence>
<feature type="active site" description="Charge relay system" evidence="5">
    <location>
        <position position="347"/>
    </location>
</feature>
<reference evidence="8" key="1">
    <citation type="submission" date="2021-03" db="EMBL/GenBank/DDBJ databases">
        <title>Acanthopleuribacteraceae sp. M133.</title>
        <authorList>
            <person name="Wang G."/>
        </authorList>
    </citation>
    <scope>NUCLEOTIDE SEQUENCE</scope>
    <source>
        <strain evidence="8">M133</strain>
    </source>
</reference>
<evidence type="ECO:0000256" key="3">
    <source>
        <dbReference type="ARBA" id="ARBA00022801"/>
    </source>
</evidence>
<dbReference type="SUPFAM" id="SSF52743">
    <property type="entry name" value="Subtilisin-like"/>
    <property type="match status" value="1"/>
</dbReference>
<proteinExistence type="inferred from homology"/>
<keyword evidence="4 5" id="KW-0720">Serine protease</keyword>
<dbReference type="Gene3D" id="3.40.50.200">
    <property type="entry name" value="Peptidase S8/S53 domain"/>
    <property type="match status" value="1"/>
</dbReference>
<dbReference type="Pfam" id="PF00082">
    <property type="entry name" value="Peptidase_S8"/>
    <property type="match status" value="1"/>
</dbReference>
<dbReference type="InterPro" id="IPR023827">
    <property type="entry name" value="Peptidase_S8_Asp-AS"/>
</dbReference>
<comment type="similarity">
    <text evidence="1 5 6">Belongs to the peptidase S8 family.</text>
</comment>
<dbReference type="InterPro" id="IPR050131">
    <property type="entry name" value="Peptidase_S8_subtilisin-like"/>
</dbReference>
<sequence>MSLLRYVLIFFTCTMAFGARHEFILRFNYQVDIPTVLAGYNVVCYAQHDGEATYRVTIESNLDRQTLVDQLQTITYTAEYNQKTQVRELISAGHIDARAIFILEGEPNEASLNDLNNDTDPEPTIYGQHWLEQIRVGSAWPHSTGHGVTVAVLDTGVDMNHQFLYANLSSWGYDFVDGDWDPSEERDNLDTNQNGIYDEGWGHGTHIAGIIKTVAPGVTIMPVRIADSDGHAELFDIVQGIAHAIWFGADIINLSLSVDDPSPALEDWLDFAKDLGITIVTSAGNENSDSLMFPANVPGVITVASVDRDYRKSDFSNFSPYIDVVAYGEEVLSCAPNNRYVHRSGTSMAAPMVSAQAAIILQLVPGASRHYVRSRIVSTAKDVTYYNSSYYWGLLGYGYMDIWNSITVNNVKK</sequence>
<dbReference type="PANTHER" id="PTHR43806:SF11">
    <property type="entry name" value="CEREVISIN-RELATED"/>
    <property type="match status" value="1"/>
</dbReference>
<dbReference type="Proteomes" id="UP000663929">
    <property type="component" value="Chromosome"/>
</dbReference>
<dbReference type="AlphaFoldDB" id="A0A8A4TMA1"/>
<feature type="active site" description="Charge relay system" evidence="5">
    <location>
        <position position="203"/>
    </location>
</feature>
<evidence type="ECO:0000256" key="5">
    <source>
        <dbReference type="PROSITE-ProRule" id="PRU01240"/>
    </source>
</evidence>